<keyword evidence="1" id="KW-0805">Transcription regulation</keyword>
<name>A0A369T7C5_9PROT</name>
<dbReference type="Pfam" id="PF13545">
    <property type="entry name" value="HTH_Crp_2"/>
    <property type="match status" value="1"/>
</dbReference>
<dbReference type="InterPro" id="IPR018490">
    <property type="entry name" value="cNMP-bd_dom_sf"/>
</dbReference>
<comment type="caution">
    <text evidence="5">The sequence shown here is derived from an EMBL/GenBank/DDBJ whole genome shotgun (WGS) entry which is preliminary data.</text>
</comment>
<dbReference type="InterPro" id="IPR036388">
    <property type="entry name" value="WH-like_DNA-bd_sf"/>
</dbReference>
<proteinExistence type="predicted"/>
<sequence length="256" mass="28176">MNLVDGGLLARRLAAVVDLSQEDRELLAALETQPTLTKRGHVMIAQGREYADIGVLLSGWGLSTKDLPNGRRQVIDFLLPGSVLGWQGTAFRVADHGVVALTDVIASWFSPQRLVDVARSSPTLGMVFNWLVLREHAVVVERVTSLGQRSARERLVHLLLELWRRLRSVGLLAEAEAGMPVSQAILAEATGLSPVHVNRSLQDLVRQGLIAVRRQAITLLDLPGLERVALYDDTYLHESPFALSPCMPEKKDDETV</sequence>
<dbReference type="SMART" id="SM00419">
    <property type="entry name" value="HTH_CRP"/>
    <property type="match status" value="1"/>
</dbReference>
<organism evidence="5 6">
    <name type="scientific">Ferruginivarius sediminum</name>
    <dbReference type="NCBI Taxonomy" id="2661937"/>
    <lineage>
        <taxon>Bacteria</taxon>
        <taxon>Pseudomonadati</taxon>
        <taxon>Pseudomonadota</taxon>
        <taxon>Alphaproteobacteria</taxon>
        <taxon>Rhodospirillales</taxon>
        <taxon>Rhodospirillaceae</taxon>
        <taxon>Ferruginivarius</taxon>
    </lineage>
</organism>
<accession>A0A369T7C5</accession>
<dbReference type="PROSITE" id="PS51063">
    <property type="entry name" value="HTH_CRP_2"/>
    <property type="match status" value="1"/>
</dbReference>
<dbReference type="InterPro" id="IPR036390">
    <property type="entry name" value="WH_DNA-bd_sf"/>
</dbReference>
<evidence type="ECO:0000256" key="1">
    <source>
        <dbReference type="ARBA" id="ARBA00023015"/>
    </source>
</evidence>
<evidence type="ECO:0000259" key="4">
    <source>
        <dbReference type="PROSITE" id="PS51063"/>
    </source>
</evidence>
<protein>
    <submittedName>
        <fullName evidence="5">Crp/Fnr family transcriptional regulator</fullName>
    </submittedName>
</protein>
<dbReference type="EMBL" id="QPMH01000014">
    <property type="protein sequence ID" value="RDD61231.1"/>
    <property type="molecule type" value="Genomic_DNA"/>
</dbReference>
<dbReference type="Proteomes" id="UP000253941">
    <property type="component" value="Unassembled WGS sequence"/>
</dbReference>
<dbReference type="GO" id="GO:0006355">
    <property type="term" value="P:regulation of DNA-templated transcription"/>
    <property type="evidence" value="ECO:0007669"/>
    <property type="project" value="InterPro"/>
</dbReference>
<gene>
    <name evidence="5" type="ORF">DRB17_14190</name>
</gene>
<dbReference type="InterPro" id="IPR000595">
    <property type="entry name" value="cNMP-bd_dom"/>
</dbReference>
<dbReference type="Gene3D" id="1.10.10.10">
    <property type="entry name" value="Winged helix-like DNA-binding domain superfamily/Winged helix DNA-binding domain"/>
    <property type="match status" value="1"/>
</dbReference>
<feature type="domain" description="HTH crp-type" evidence="4">
    <location>
        <begin position="149"/>
        <end position="223"/>
    </location>
</feature>
<evidence type="ECO:0000256" key="3">
    <source>
        <dbReference type="ARBA" id="ARBA00023163"/>
    </source>
</evidence>
<evidence type="ECO:0000313" key="6">
    <source>
        <dbReference type="Proteomes" id="UP000253941"/>
    </source>
</evidence>
<dbReference type="SUPFAM" id="SSF46785">
    <property type="entry name" value="Winged helix' DNA-binding domain"/>
    <property type="match status" value="1"/>
</dbReference>
<dbReference type="InterPro" id="IPR012318">
    <property type="entry name" value="HTH_CRP"/>
</dbReference>
<dbReference type="SUPFAM" id="SSF51206">
    <property type="entry name" value="cAMP-binding domain-like"/>
    <property type="match status" value="1"/>
</dbReference>
<evidence type="ECO:0000256" key="2">
    <source>
        <dbReference type="ARBA" id="ARBA00023125"/>
    </source>
</evidence>
<dbReference type="CDD" id="cd00038">
    <property type="entry name" value="CAP_ED"/>
    <property type="match status" value="1"/>
</dbReference>
<dbReference type="Pfam" id="PF00027">
    <property type="entry name" value="cNMP_binding"/>
    <property type="match status" value="1"/>
</dbReference>
<dbReference type="RefSeq" id="WP_114582875.1">
    <property type="nucleotide sequence ID" value="NZ_QPMH01000014.1"/>
</dbReference>
<dbReference type="Gene3D" id="2.60.120.10">
    <property type="entry name" value="Jelly Rolls"/>
    <property type="match status" value="1"/>
</dbReference>
<evidence type="ECO:0000313" key="5">
    <source>
        <dbReference type="EMBL" id="RDD61231.1"/>
    </source>
</evidence>
<keyword evidence="3" id="KW-0804">Transcription</keyword>
<keyword evidence="2" id="KW-0238">DNA-binding</keyword>
<keyword evidence="6" id="KW-1185">Reference proteome</keyword>
<dbReference type="InterPro" id="IPR014710">
    <property type="entry name" value="RmlC-like_jellyroll"/>
</dbReference>
<dbReference type="GO" id="GO:0003677">
    <property type="term" value="F:DNA binding"/>
    <property type="evidence" value="ECO:0007669"/>
    <property type="project" value="UniProtKB-KW"/>
</dbReference>
<reference evidence="5 6" key="1">
    <citation type="submission" date="2018-07" db="EMBL/GenBank/DDBJ databases">
        <title>Venubactetium sediminum gen. nov., sp. nov., isolated from a marine solar saltern.</title>
        <authorList>
            <person name="Wang S."/>
        </authorList>
    </citation>
    <scope>NUCLEOTIDE SEQUENCE [LARGE SCALE GENOMIC DNA]</scope>
    <source>
        <strain evidence="5 6">WD2A32</strain>
    </source>
</reference>
<dbReference type="AlphaFoldDB" id="A0A369T7C5"/>